<feature type="transmembrane region" description="Helical" evidence="2">
    <location>
        <begin position="28"/>
        <end position="49"/>
    </location>
</feature>
<gene>
    <name evidence="3" type="ORF">ABRQ22_13055</name>
</gene>
<evidence type="ECO:0000313" key="3">
    <source>
        <dbReference type="EMBL" id="XCH28527.1"/>
    </source>
</evidence>
<proteinExistence type="predicted"/>
<keyword evidence="2" id="KW-0472">Membrane</keyword>
<reference evidence="3" key="1">
    <citation type="submission" date="2024-06" db="EMBL/GenBank/DDBJ databases">
        <title>Complete genome sequence of the cellulolytic actinobacterium, Cellulosimicrobium ES-005.</title>
        <authorList>
            <person name="Matthews C.T."/>
            <person name="Underwood K.D."/>
            <person name="Ghanchi K.M."/>
            <person name="Fields S.D."/>
            <person name="Gardner S.G."/>
        </authorList>
    </citation>
    <scope>NUCLEOTIDE SEQUENCE</scope>
    <source>
        <strain evidence="3">ES-005</strain>
    </source>
</reference>
<feature type="region of interest" description="Disordered" evidence="1">
    <location>
        <begin position="1"/>
        <end position="22"/>
    </location>
</feature>
<evidence type="ECO:0000256" key="1">
    <source>
        <dbReference type="SAM" id="MobiDB-lite"/>
    </source>
</evidence>
<evidence type="ECO:0000256" key="2">
    <source>
        <dbReference type="SAM" id="Phobius"/>
    </source>
</evidence>
<accession>A0AAU8FV86</accession>
<sequence length="166" mass="17701">MTLQPDLPTAGTPVPPVASPTRRRGRPVLVLSLVLVLVVAAALVVYLTVRPRLAREANIEDVATAFEACDLDFTGATLDPDNGSIDFGAVEAATGPGGLGTTWDDVECVGDALGMPAEHLSRLQEPGSGFDTEELRWDVYMVLRLQGDGDTHVSLYHDWQAPAYGD</sequence>
<dbReference type="AlphaFoldDB" id="A0AAU8FV86"/>
<name>A0AAU8FV86_9MICO</name>
<protein>
    <submittedName>
        <fullName evidence="3">Uncharacterized protein</fullName>
    </submittedName>
</protein>
<dbReference type="RefSeq" id="WP_353707026.1">
    <property type="nucleotide sequence ID" value="NZ_CP159290.1"/>
</dbReference>
<keyword evidence="2" id="KW-1133">Transmembrane helix</keyword>
<keyword evidence="2" id="KW-0812">Transmembrane</keyword>
<dbReference type="EMBL" id="CP159290">
    <property type="protein sequence ID" value="XCH28527.1"/>
    <property type="molecule type" value="Genomic_DNA"/>
</dbReference>
<organism evidence="3">
    <name type="scientific">Cellulosimicrobium sp. ES-005</name>
    <dbReference type="NCBI Taxonomy" id="3163031"/>
    <lineage>
        <taxon>Bacteria</taxon>
        <taxon>Bacillati</taxon>
        <taxon>Actinomycetota</taxon>
        <taxon>Actinomycetes</taxon>
        <taxon>Micrococcales</taxon>
        <taxon>Promicromonosporaceae</taxon>
        <taxon>Cellulosimicrobium</taxon>
    </lineage>
</organism>